<dbReference type="Proteomes" id="UP000034932">
    <property type="component" value="Unassembled WGS sequence"/>
</dbReference>
<comment type="caution">
    <text evidence="3">The sequence shown here is derived from an EMBL/GenBank/DDBJ whole genome shotgun (WGS) entry which is preliminary data.</text>
</comment>
<sequence length="957" mass="108350">MFQERVQENLRPIESLAENVFQNKLKVREQAVAKYHENSMVGLEVGYAYKDLVYGLVTRWYEENVPEKQKDCVGIASFGSTARGELCFYSDTDLAIVHNGGVKKETVNDLRKGLLDYLENAGLLPEVKIWGLRDAQIELFQRDLVQSETISSAETVAGEPIHLEALQHDTHFDPQHKALFTVFELKKPRFMKDEEGVFNIKWEKEGGLVDFLALRCVAAARGVAGKTTVEVLVGLESQRIITREECQFLCSAVSEYMIYRNEMHIFAGDTAERLGPRTRRYIRQHIPAVSSPEELNEHIEQLRLGVYSITRKVIHDFLRNMDIDPEVYENFDTLPIDTQLDYVHSPNLHYSELAAWSSEEDEVLGACLETNPSWSTLNAVTRSECCSSEVLSQAELLTRDKESLVFARLQLAVNPSTAPKILVELFQHTNDDRVRSMVRKRLAHILYDQHGEIPDEIKHIVDGIVFYPPHYFPEGLFQKGEKIMQPTEGKLFLNFAGRLAKGKNLIPYLTTLGLLHQKGIDFEAHVFGSAEPITVDELHEFWKELDDPSLIGKIIYHGKYTPAGLRRELTAMQNVGFPVFLYPKGLVSKELLSAGVPIITTKQGNYDIEMTGLCPLDESKIGANLVNGVVIGEIENSLKRTQEIEGKSRRGMDLIRERYSLEQWGKQIGKVIEEIRPGSKNVLLLGTTALTEPHGPAVWSENLLTYLGGTNLRGRYVYPYENIQPLIPIPNTYSGERLTPEVEAGILNDLSVFTRSVMAISTETDLSVIMQAEDVLIRLAHNQNAIRVLSSQRAYNTFSSAVLEAGYDPLELSYQSLVFDEENIYGTLIKPYLKVARWLHLLQTDLPEADVIITHGTLNPLLGIREKRENGKALIHVDHVLASEEPLLKGILDNNYYTDTERGWFANMNTLARRMAFMRADRYLALWPANHRIAVEHYGMPEGKVVYIPNGINEKSV</sequence>
<proteinExistence type="predicted"/>
<feature type="domain" description="Glycosyltransferase subfamily 4-like N-terminal" evidence="2">
    <location>
        <begin position="830"/>
        <end position="954"/>
    </location>
</feature>
<dbReference type="STRING" id="1618573.UT19_C0007G0041"/>
<dbReference type="InterPro" id="IPR028098">
    <property type="entry name" value="Glyco_trans_4-like_N"/>
</dbReference>
<organism evidence="3 4">
    <name type="scientific">Candidatus Woesebacteria bacterium GW2011_GWB1_39_10b</name>
    <dbReference type="NCBI Taxonomy" id="1618573"/>
    <lineage>
        <taxon>Bacteria</taxon>
        <taxon>Candidatus Woeseibacteriota</taxon>
    </lineage>
</organism>
<dbReference type="Pfam" id="PF01909">
    <property type="entry name" value="NTP_transf_2"/>
    <property type="match status" value="1"/>
</dbReference>
<protein>
    <submittedName>
        <fullName evidence="3">Uncharacterized protein</fullName>
    </submittedName>
</protein>
<feature type="domain" description="Polymerase nucleotidyl transferase" evidence="1">
    <location>
        <begin position="63"/>
        <end position="130"/>
    </location>
</feature>
<dbReference type="SUPFAM" id="SSF81301">
    <property type="entry name" value="Nucleotidyltransferase"/>
    <property type="match status" value="1"/>
</dbReference>
<dbReference type="GO" id="GO:0016779">
    <property type="term" value="F:nucleotidyltransferase activity"/>
    <property type="evidence" value="ECO:0007669"/>
    <property type="project" value="InterPro"/>
</dbReference>
<gene>
    <name evidence="3" type="ORF">UT19_C0007G0041</name>
</gene>
<evidence type="ECO:0000313" key="4">
    <source>
        <dbReference type="Proteomes" id="UP000034932"/>
    </source>
</evidence>
<dbReference type="Gene3D" id="3.40.50.2000">
    <property type="entry name" value="Glycogen Phosphorylase B"/>
    <property type="match status" value="2"/>
</dbReference>
<dbReference type="InterPro" id="IPR043519">
    <property type="entry name" value="NT_sf"/>
</dbReference>
<dbReference type="CDD" id="cd05403">
    <property type="entry name" value="NT_KNTase_like"/>
    <property type="match status" value="1"/>
</dbReference>
<evidence type="ECO:0000313" key="3">
    <source>
        <dbReference type="EMBL" id="KKQ93797.1"/>
    </source>
</evidence>
<reference evidence="3 4" key="1">
    <citation type="journal article" date="2015" name="Nature">
        <title>rRNA introns, odd ribosomes, and small enigmatic genomes across a large radiation of phyla.</title>
        <authorList>
            <person name="Brown C.T."/>
            <person name="Hug L.A."/>
            <person name="Thomas B.C."/>
            <person name="Sharon I."/>
            <person name="Castelle C.J."/>
            <person name="Singh A."/>
            <person name="Wilkins M.J."/>
            <person name="Williams K.H."/>
            <person name="Banfield J.F."/>
        </authorList>
    </citation>
    <scope>NUCLEOTIDE SEQUENCE [LARGE SCALE GENOMIC DNA]</scope>
</reference>
<accession>A0A0G0LRY2</accession>
<dbReference type="Pfam" id="PF13439">
    <property type="entry name" value="Glyco_transf_4"/>
    <property type="match status" value="1"/>
</dbReference>
<dbReference type="SUPFAM" id="SSF53756">
    <property type="entry name" value="UDP-Glycosyltransferase/glycogen phosphorylase"/>
    <property type="match status" value="2"/>
</dbReference>
<evidence type="ECO:0000259" key="1">
    <source>
        <dbReference type="Pfam" id="PF01909"/>
    </source>
</evidence>
<dbReference type="InterPro" id="IPR002934">
    <property type="entry name" value="Polymerase_NTP_transf_dom"/>
</dbReference>
<name>A0A0G0LRY2_9BACT</name>
<dbReference type="AlphaFoldDB" id="A0A0G0LRY2"/>
<dbReference type="EMBL" id="LBVW01000007">
    <property type="protein sequence ID" value="KKQ93797.1"/>
    <property type="molecule type" value="Genomic_DNA"/>
</dbReference>
<evidence type="ECO:0000259" key="2">
    <source>
        <dbReference type="Pfam" id="PF13439"/>
    </source>
</evidence>